<comment type="caution">
    <text evidence="12">The sequence shown here is derived from an EMBL/GenBank/DDBJ whole genome shotgun (WGS) entry which is preliminary data.</text>
</comment>
<dbReference type="EMBL" id="JAJEQF010000036">
    <property type="protein sequence ID" value="MCC2168453.1"/>
    <property type="molecule type" value="Genomic_DNA"/>
</dbReference>
<dbReference type="PROSITE" id="PS00198">
    <property type="entry name" value="4FE4S_FER_1"/>
    <property type="match status" value="1"/>
</dbReference>
<evidence type="ECO:0000256" key="2">
    <source>
        <dbReference type="ARBA" id="ARBA00009777"/>
    </source>
</evidence>
<evidence type="ECO:0000256" key="7">
    <source>
        <dbReference type="ARBA" id="ARBA00023004"/>
    </source>
</evidence>
<proteinExistence type="inferred from homology"/>
<dbReference type="Pfam" id="PF04055">
    <property type="entry name" value="Radical_SAM"/>
    <property type="match status" value="1"/>
</dbReference>
<reference evidence="12 13" key="1">
    <citation type="submission" date="2021-10" db="EMBL/GenBank/DDBJ databases">
        <title>Anaerobic single-cell dispensing facilitates the cultivation of human gut bacteria.</title>
        <authorList>
            <person name="Afrizal A."/>
        </authorList>
    </citation>
    <scope>NUCLEOTIDE SEQUENCE [LARGE SCALE GENOMIC DNA]</scope>
    <source>
        <strain evidence="12 13">CLA-AA-H244</strain>
    </source>
</reference>
<evidence type="ECO:0000256" key="6">
    <source>
        <dbReference type="ARBA" id="ARBA00023002"/>
    </source>
</evidence>
<name>A0AAE3DP04_9FIRM</name>
<dbReference type="InterPro" id="IPR058240">
    <property type="entry name" value="rSAM_sf"/>
</dbReference>
<dbReference type="InterPro" id="IPR017896">
    <property type="entry name" value="4Fe4S_Fe-S-bd"/>
</dbReference>
<keyword evidence="6" id="KW-0560">Oxidoreductase</keyword>
<organism evidence="12 13">
    <name type="scientific">Gallintestinimicrobium propionicum</name>
    <dbReference type="NCBI Taxonomy" id="2981770"/>
    <lineage>
        <taxon>Bacteria</taxon>
        <taxon>Bacillati</taxon>
        <taxon>Bacillota</taxon>
        <taxon>Clostridia</taxon>
        <taxon>Lachnospirales</taxon>
        <taxon>Lachnospiraceae</taxon>
        <taxon>Gallintestinimicrobium</taxon>
    </lineage>
</organism>
<dbReference type="AlphaFoldDB" id="A0AAE3DP04"/>
<evidence type="ECO:0000256" key="4">
    <source>
        <dbReference type="ARBA" id="ARBA00022691"/>
    </source>
</evidence>
<comment type="cofactor">
    <cofactor evidence="1">
        <name>[4Fe-4S] cluster</name>
        <dbReference type="ChEBI" id="CHEBI:49883"/>
    </cofactor>
</comment>
<accession>A0AAE3DP04</accession>
<dbReference type="InterPro" id="IPR017900">
    <property type="entry name" value="4Fe4S_Fe_S_CS"/>
</dbReference>
<dbReference type="Proteomes" id="UP001199355">
    <property type="component" value="Unassembled WGS sequence"/>
</dbReference>
<keyword evidence="5" id="KW-0479">Metal-binding</keyword>
<dbReference type="GO" id="GO:0046872">
    <property type="term" value="F:metal ion binding"/>
    <property type="evidence" value="ECO:0007669"/>
    <property type="project" value="UniProtKB-KW"/>
</dbReference>
<evidence type="ECO:0000259" key="11">
    <source>
        <dbReference type="PROSITE" id="PS51918"/>
    </source>
</evidence>
<gene>
    <name evidence="12" type="ORF">LKD45_12275</name>
</gene>
<dbReference type="NCBIfam" id="TIGR02494">
    <property type="entry name" value="PFLE_PFLC"/>
    <property type="match status" value="1"/>
</dbReference>
<evidence type="ECO:0000256" key="5">
    <source>
        <dbReference type="ARBA" id="ARBA00022723"/>
    </source>
</evidence>
<keyword evidence="8" id="KW-0411">Iron-sulfur</keyword>
<evidence type="ECO:0000256" key="9">
    <source>
        <dbReference type="ARBA" id="ARBA00047365"/>
    </source>
</evidence>
<dbReference type="Pfam" id="PF00037">
    <property type="entry name" value="Fer4"/>
    <property type="match status" value="1"/>
</dbReference>
<sequence length="307" mass="34549">MEALLVDIQRGSLHDGPGVRTTFFFKGCPLRCRWCHNPESQNPGKQLSFHREKCVGCGRCETACHSNVHWLTKTGTEQFRHQVYFEHCQFCGKCVEQCPVKALKIIGTPYTEEELLKIALLDRAFYEHSGGGITLSGGEVLQQADFAASFLSLCREEDLHTCVETSGFGTTDAMEKLLQETDLLYFDWKVSTEEDAKKWIGGSLVPILNNLALADKKGVRTVLRCPIIPGVNDNTVHFQTICDLLGRYPSIEQAQLLPYHSFGISKGGNIGQLQQEFPVPGEEEKKNWISWFEQNGKEEGKRVVLEH</sequence>
<dbReference type="PROSITE" id="PS51918">
    <property type="entry name" value="RADICAL_SAM"/>
    <property type="match status" value="1"/>
</dbReference>
<dbReference type="SFLD" id="SFLDG01118">
    <property type="entry name" value="activating_enzymes__group_2"/>
    <property type="match status" value="1"/>
</dbReference>
<dbReference type="InterPro" id="IPR034457">
    <property type="entry name" value="Organic_radical-activating"/>
</dbReference>
<keyword evidence="4" id="KW-0949">S-adenosyl-L-methionine</keyword>
<dbReference type="PROSITE" id="PS01087">
    <property type="entry name" value="RADICAL_ACTIVATING"/>
    <property type="match status" value="1"/>
</dbReference>
<dbReference type="PANTHER" id="PTHR30352">
    <property type="entry name" value="PYRUVATE FORMATE-LYASE-ACTIVATING ENZYME"/>
    <property type="match status" value="1"/>
</dbReference>
<protein>
    <submittedName>
        <fullName evidence="12">Glycyl-radical enzyme activating protein</fullName>
    </submittedName>
</protein>
<dbReference type="PANTHER" id="PTHR30352:SF4">
    <property type="entry name" value="PYRUVATE FORMATE-LYASE 2-ACTIVATING ENZYME"/>
    <property type="match status" value="1"/>
</dbReference>
<dbReference type="RefSeq" id="WP_308728699.1">
    <property type="nucleotide sequence ID" value="NZ_JAJEQF010000036.1"/>
</dbReference>
<evidence type="ECO:0000256" key="1">
    <source>
        <dbReference type="ARBA" id="ARBA00001966"/>
    </source>
</evidence>
<keyword evidence="13" id="KW-1185">Reference proteome</keyword>
<feature type="domain" description="Radical SAM core" evidence="11">
    <location>
        <begin position="14"/>
        <end position="298"/>
    </location>
</feature>
<dbReference type="Gene3D" id="3.80.30.10">
    <property type="entry name" value="pyruvate-formate lyase- activating enzyme"/>
    <property type="match status" value="1"/>
</dbReference>
<comment type="catalytic activity">
    <reaction evidence="9">
        <text>glycyl-[protein] + reduced [flavodoxin] + S-adenosyl-L-methionine = glycin-2-yl radical-[protein] + semiquinone [flavodoxin] + 5'-deoxyadenosine + L-methionine + H(+)</text>
        <dbReference type="Rhea" id="RHEA:61976"/>
        <dbReference type="Rhea" id="RHEA-COMP:10622"/>
        <dbReference type="Rhea" id="RHEA-COMP:14480"/>
        <dbReference type="Rhea" id="RHEA-COMP:15993"/>
        <dbReference type="Rhea" id="RHEA-COMP:15994"/>
        <dbReference type="ChEBI" id="CHEBI:15378"/>
        <dbReference type="ChEBI" id="CHEBI:17319"/>
        <dbReference type="ChEBI" id="CHEBI:29947"/>
        <dbReference type="ChEBI" id="CHEBI:32722"/>
        <dbReference type="ChEBI" id="CHEBI:57618"/>
        <dbReference type="ChEBI" id="CHEBI:57844"/>
        <dbReference type="ChEBI" id="CHEBI:59789"/>
        <dbReference type="ChEBI" id="CHEBI:140311"/>
    </reaction>
</comment>
<dbReference type="InterPro" id="IPR012839">
    <property type="entry name" value="Organic_radical_activase"/>
</dbReference>
<dbReference type="SFLD" id="SFLDG01066">
    <property type="entry name" value="organic_radical-activating_enz"/>
    <property type="match status" value="1"/>
</dbReference>
<comment type="similarity">
    <text evidence="2">Belongs to the organic radical-activating enzymes family.</text>
</comment>
<dbReference type="PROSITE" id="PS51379">
    <property type="entry name" value="4FE4S_FER_2"/>
    <property type="match status" value="2"/>
</dbReference>
<dbReference type="SUPFAM" id="SSF54862">
    <property type="entry name" value="4Fe-4S ferredoxins"/>
    <property type="match status" value="1"/>
</dbReference>
<evidence type="ECO:0000313" key="13">
    <source>
        <dbReference type="Proteomes" id="UP001199355"/>
    </source>
</evidence>
<keyword evidence="3" id="KW-0004">4Fe-4S</keyword>
<dbReference type="GO" id="GO:0016491">
    <property type="term" value="F:oxidoreductase activity"/>
    <property type="evidence" value="ECO:0007669"/>
    <property type="project" value="UniProtKB-KW"/>
</dbReference>
<evidence type="ECO:0000313" key="12">
    <source>
        <dbReference type="EMBL" id="MCC2168453.1"/>
    </source>
</evidence>
<dbReference type="InterPro" id="IPR001989">
    <property type="entry name" value="Radical_activat_CS"/>
</dbReference>
<dbReference type="SUPFAM" id="SSF102114">
    <property type="entry name" value="Radical SAM enzymes"/>
    <property type="match status" value="1"/>
</dbReference>
<dbReference type="InterPro" id="IPR040074">
    <property type="entry name" value="BssD/PflA/YjjW"/>
</dbReference>
<dbReference type="PIRSF" id="PIRSF000371">
    <property type="entry name" value="PFL_act_enz"/>
    <property type="match status" value="1"/>
</dbReference>
<dbReference type="InterPro" id="IPR007197">
    <property type="entry name" value="rSAM"/>
</dbReference>
<feature type="domain" description="4Fe-4S ferredoxin-type" evidence="10">
    <location>
        <begin position="79"/>
        <end position="108"/>
    </location>
</feature>
<keyword evidence="7" id="KW-0408">Iron</keyword>
<evidence type="ECO:0000259" key="10">
    <source>
        <dbReference type="PROSITE" id="PS51379"/>
    </source>
</evidence>
<feature type="domain" description="4Fe-4S ferredoxin-type" evidence="10">
    <location>
        <begin position="45"/>
        <end position="74"/>
    </location>
</feature>
<dbReference type="Gene3D" id="3.30.70.20">
    <property type="match status" value="1"/>
</dbReference>
<evidence type="ECO:0000256" key="3">
    <source>
        <dbReference type="ARBA" id="ARBA00022485"/>
    </source>
</evidence>
<dbReference type="SFLD" id="SFLDS00029">
    <property type="entry name" value="Radical_SAM"/>
    <property type="match status" value="1"/>
</dbReference>
<dbReference type="GO" id="GO:0051539">
    <property type="term" value="F:4 iron, 4 sulfur cluster binding"/>
    <property type="evidence" value="ECO:0007669"/>
    <property type="project" value="UniProtKB-KW"/>
</dbReference>
<evidence type="ECO:0000256" key="8">
    <source>
        <dbReference type="ARBA" id="ARBA00023014"/>
    </source>
</evidence>